<keyword evidence="4 5" id="KW-0704">Schiff base</keyword>
<proteinExistence type="inferred from homology"/>
<evidence type="ECO:0000256" key="5">
    <source>
        <dbReference type="HAMAP-Rule" id="MF_00214"/>
    </source>
</evidence>
<evidence type="ECO:0000256" key="4">
    <source>
        <dbReference type="ARBA" id="ARBA00023270"/>
    </source>
</evidence>
<keyword evidence="2 5" id="KW-0057">Aromatic amino acid biosynthesis</keyword>
<dbReference type="FunFam" id="3.20.20.70:FF:000047">
    <property type="entry name" value="3-dehydroquinate dehydratase"/>
    <property type="match status" value="1"/>
</dbReference>
<sequence length="250" mass="27446">MTPVSFKGLSIGSGAPKICVPITGADTNTVIGQAGEAVSSAADLVEWRLDYFNDLENTVEIIATTNRLTEILGELPLLVTLRDRAEGGKRQIADSDYLNLYTELMLNTDITAIDVEWQRDKTVTNQLIDLATRHQVRTIISHHEFDHTPTESEMLQQLNDMAALNGDIVKLAVMPLSNNDVLNLMNVTHRASQTFEQPIITMAMGDLGTVTRVAGQTFDSVLTFASVHSQSAPGQLTVDQTRRILNVLTQ</sequence>
<dbReference type="EMBL" id="AZEE01000027">
    <property type="protein sequence ID" value="KRK98872.1"/>
    <property type="molecule type" value="Genomic_DNA"/>
</dbReference>
<comment type="catalytic activity">
    <reaction evidence="1 5">
        <text>3-dehydroquinate = 3-dehydroshikimate + H2O</text>
        <dbReference type="Rhea" id="RHEA:21096"/>
        <dbReference type="ChEBI" id="CHEBI:15377"/>
        <dbReference type="ChEBI" id="CHEBI:16630"/>
        <dbReference type="ChEBI" id="CHEBI:32364"/>
        <dbReference type="EC" id="4.2.1.10"/>
    </reaction>
</comment>
<dbReference type="UniPathway" id="UPA00053">
    <property type="reaction ID" value="UER00086"/>
</dbReference>
<comment type="function">
    <text evidence="5">Involved in the third step of the chorismate pathway, which leads to the biosynthesis of aromatic amino acids. Catalyzes the cis-dehydration of 3-dehydroquinate (DHQ) and introduces the first double bond of the aromatic ring to yield 3-dehydroshikimate.</text>
</comment>
<feature type="active site" description="Proton donor/acceptor" evidence="5">
    <location>
        <position position="143"/>
    </location>
</feature>
<dbReference type="GO" id="GO:0009423">
    <property type="term" value="P:chorismate biosynthetic process"/>
    <property type="evidence" value="ECO:0007669"/>
    <property type="project" value="UniProtKB-UniRule"/>
</dbReference>
<protein>
    <recommendedName>
        <fullName evidence="5">3-dehydroquinate dehydratase</fullName>
        <shortName evidence="5">3-dehydroquinase</shortName>
        <ecNumber evidence="5">4.2.1.10</ecNumber>
    </recommendedName>
    <alternativeName>
        <fullName evidence="5">Type I DHQase</fullName>
    </alternativeName>
    <alternativeName>
        <fullName evidence="5">Type I dehydroquinase</fullName>
        <shortName evidence="5">DHQ1</shortName>
    </alternativeName>
</protein>
<dbReference type="GO" id="GO:0046279">
    <property type="term" value="P:3,4-dihydroxybenzoate biosynthetic process"/>
    <property type="evidence" value="ECO:0007669"/>
    <property type="project" value="TreeGrafter"/>
</dbReference>
<keyword evidence="7" id="KW-1185">Reference proteome</keyword>
<gene>
    <name evidence="5" type="primary">aroD</name>
    <name evidence="6" type="ORF">FD04_GL000616</name>
</gene>
<name>A0A0R1LTX3_9LACO</name>
<feature type="active site" description="Schiff-base intermediate with substrate" evidence="5">
    <location>
        <position position="170"/>
    </location>
</feature>
<feature type="binding site" evidence="5">
    <location>
        <position position="231"/>
    </location>
    <ligand>
        <name>3-dehydroquinate</name>
        <dbReference type="ChEBI" id="CHEBI:32364"/>
    </ligand>
</feature>
<dbReference type="Pfam" id="PF01487">
    <property type="entry name" value="DHquinase_I"/>
    <property type="match status" value="1"/>
</dbReference>
<evidence type="ECO:0000256" key="1">
    <source>
        <dbReference type="ARBA" id="ARBA00001864"/>
    </source>
</evidence>
<dbReference type="InterPro" id="IPR013785">
    <property type="entry name" value="Aldolase_TIM"/>
</dbReference>
<dbReference type="PANTHER" id="PTHR43699:SF1">
    <property type="entry name" value="3-DEHYDROQUINATE DEHYDRATASE"/>
    <property type="match status" value="1"/>
</dbReference>
<comment type="subunit">
    <text evidence="5">Homodimer.</text>
</comment>
<dbReference type="GO" id="GO:0003855">
    <property type="term" value="F:3-dehydroquinate dehydratase activity"/>
    <property type="evidence" value="ECO:0007669"/>
    <property type="project" value="UniProtKB-UniRule"/>
</dbReference>
<reference evidence="6 7" key="1">
    <citation type="journal article" date="2015" name="Genome Announc.">
        <title>Expanding the biotechnology potential of lactobacilli through comparative genomics of 213 strains and associated genera.</title>
        <authorList>
            <person name="Sun Z."/>
            <person name="Harris H.M."/>
            <person name="McCann A."/>
            <person name="Guo C."/>
            <person name="Argimon S."/>
            <person name="Zhang W."/>
            <person name="Yang X."/>
            <person name="Jeffery I.B."/>
            <person name="Cooney J.C."/>
            <person name="Kagawa T.F."/>
            <person name="Liu W."/>
            <person name="Song Y."/>
            <person name="Salvetti E."/>
            <person name="Wrobel A."/>
            <person name="Rasinkangas P."/>
            <person name="Parkhill J."/>
            <person name="Rea M.C."/>
            <person name="O'Sullivan O."/>
            <person name="Ritari J."/>
            <person name="Douillard F.P."/>
            <person name="Paul Ross R."/>
            <person name="Yang R."/>
            <person name="Briner A.E."/>
            <person name="Felis G.E."/>
            <person name="de Vos W.M."/>
            <person name="Barrangou R."/>
            <person name="Klaenhammer T.R."/>
            <person name="Caufield P.W."/>
            <person name="Cui Y."/>
            <person name="Zhang H."/>
            <person name="O'Toole P.W."/>
        </authorList>
    </citation>
    <scope>NUCLEOTIDE SEQUENCE [LARGE SCALE GENOMIC DNA]</scope>
    <source>
        <strain evidence="6 7">DSM 19909</strain>
    </source>
</reference>
<feature type="binding site" evidence="5">
    <location>
        <begin position="46"/>
        <end position="48"/>
    </location>
    <ligand>
        <name>3-dehydroquinate</name>
        <dbReference type="ChEBI" id="CHEBI:32364"/>
    </ligand>
</feature>
<keyword evidence="3 5" id="KW-0456">Lyase</keyword>
<dbReference type="AlphaFoldDB" id="A0A0R1LTX3"/>
<dbReference type="Gene3D" id="3.20.20.70">
    <property type="entry name" value="Aldolase class I"/>
    <property type="match status" value="1"/>
</dbReference>
<dbReference type="STRING" id="1423776.FD04_GL000616"/>
<dbReference type="RefSeq" id="WP_054698969.1">
    <property type="nucleotide sequence ID" value="NZ_AZEE01000027.1"/>
</dbReference>
<comment type="similarity">
    <text evidence="5">Belongs to the type-I 3-dehydroquinase family.</text>
</comment>
<dbReference type="SUPFAM" id="SSF51569">
    <property type="entry name" value="Aldolase"/>
    <property type="match status" value="1"/>
</dbReference>
<dbReference type="NCBIfam" id="TIGR01093">
    <property type="entry name" value="aroD"/>
    <property type="match status" value="1"/>
</dbReference>
<accession>A0A0R1LTX3</accession>
<evidence type="ECO:0000313" key="7">
    <source>
        <dbReference type="Proteomes" id="UP000051160"/>
    </source>
</evidence>
<dbReference type="PATRIC" id="fig|1423776.4.peg.618"/>
<dbReference type="InterPro" id="IPR001381">
    <property type="entry name" value="DHquinase_I"/>
</dbReference>
<evidence type="ECO:0000313" key="6">
    <source>
        <dbReference type="EMBL" id="KRK98872.1"/>
    </source>
</evidence>
<dbReference type="PANTHER" id="PTHR43699">
    <property type="entry name" value="3-DEHYDROQUINATE DEHYDRATASE"/>
    <property type="match status" value="1"/>
</dbReference>
<organism evidence="6 7">
    <name type="scientific">Secundilactobacillus odoratitofui DSM 19909 = JCM 15043</name>
    <dbReference type="NCBI Taxonomy" id="1423776"/>
    <lineage>
        <taxon>Bacteria</taxon>
        <taxon>Bacillati</taxon>
        <taxon>Bacillota</taxon>
        <taxon>Bacilli</taxon>
        <taxon>Lactobacillales</taxon>
        <taxon>Lactobacillaceae</taxon>
        <taxon>Secundilactobacillus</taxon>
    </lineage>
</organism>
<feature type="binding site" evidence="5">
    <location>
        <position position="212"/>
    </location>
    <ligand>
        <name>3-dehydroquinate</name>
        <dbReference type="ChEBI" id="CHEBI:32364"/>
    </ligand>
</feature>
<dbReference type="CDD" id="cd00502">
    <property type="entry name" value="DHQase_I"/>
    <property type="match status" value="1"/>
</dbReference>
<dbReference type="GO" id="GO:0008652">
    <property type="term" value="P:amino acid biosynthetic process"/>
    <property type="evidence" value="ECO:0007669"/>
    <property type="project" value="UniProtKB-KW"/>
</dbReference>
<evidence type="ECO:0000256" key="3">
    <source>
        <dbReference type="ARBA" id="ARBA00023239"/>
    </source>
</evidence>
<feature type="binding site" evidence="5">
    <location>
        <position position="82"/>
    </location>
    <ligand>
        <name>3-dehydroquinate</name>
        <dbReference type="ChEBI" id="CHEBI:32364"/>
    </ligand>
</feature>
<dbReference type="Proteomes" id="UP000051160">
    <property type="component" value="Unassembled WGS sequence"/>
</dbReference>
<comment type="caution">
    <text evidence="5">Lacks conserved residue(s) required for the propagation of feature annotation.</text>
</comment>
<evidence type="ECO:0000256" key="2">
    <source>
        <dbReference type="ARBA" id="ARBA00023141"/>
    </source>
</evidence>
<dbReference type="GO" id="GO:0009073">
    <property type="term" value="P:aromatic amino acid family biosynthetic process"/>
    <property type="evidence" value="ECO:0007669"/>
    <property type="project" value="UniProtKB-KW"/>
</dbReference>
<comment type="pathway">
    <text evidence="5">Metabolic intermediate biosynthesis; chorismate biosynthesis; chorismate from D-erythrose 4-phosphate and phosphoenolpyruvate: step 3/7.</text>
</comment>
<keyword evidence="5" id="KW-0028">Amino-acid biosynthesis</keyword>
<dbReference type="EC" id="4.2.1.10" evidence="5"/>
<feature type="binding site" evidence="5">
    <location>
        <position position="235"/>
    </location>
    <ligand>
        <name>3-dehydroquinate</name>
        <dbReference type="ChEBI" id="CHEBI:32364"/>
    </ligand>
</feature>
<comment type="caution">
    <text evidence="6">The sequence shown here is derived from an EMBL/GenBank/DDBJ whole genome shotgun (WGS) entry which is preliminary data.</text>
</comment>
<dbReference type="InterPro" id="IPR050146">
    <property type="entry name" value="Type-I_3-dehydroquinase"/>
</dbReference>
<dbReference type="HAMAP" id="MF_00214">
    <property type="entry name" value="AroD"/>
    <property type="match status" value="1"/>
</dbReference>